<dbReference type="Pfam" id="PF13489">
    <property type="entry name" value="Methyltransf_23"/>
    <property type="match status" value="1"/>
</dbReference>
<dbReference type="GO" id="GO:0008168">
    <property type="term" value="F:methyltransferase activity"/>
    <property type="evidence" value="ECO:0007669"/>
    <property type="project" value="UniProtKB-KW"/>
</dbReference>
<protein>
    <submittedName>
        <fullName evidence="1">Methyltransferase domain protein</fullName>
    </submittedName>
</protein>
<evidence type="ECO:0000313" key="1">
    <source>
        <dbReference type="EMBL" id="EGJ35005.1"/>
    </source>
</evidence>
<proteinExistence type="predicted"/>
<dbReference type="AlphaFoldDB" id="F4XK46"/>
<dbReference type="Gene3D" id="3.40.50.150">
    <property type="entry name" value="Vaccinia Virus protein VP39"/>
    <property type="match status" value="1"/>
</dbReference>
<dbReference type="OrthoDB" id="8936324at2"/>
<dbReference type="GO" id="GO:0032259">
    <property type="term" value="P:methylation"/>
    <property type="evidence" value="ECO:0007669"/>
    <property type="project" value="UniProtKB-KW"/>
</dbReference>
<name>F4XK46_9CYAN</name>
<organism evidence="1 2">
    <name type="scientific">Moorena producens 3L</name>
    <dbReference type="NCBI Taxonomy" id="489825"/>
    <lineage>
        <taxon>Bacteria</taxon>
        <taxon>Bacillati</taxon>
        <taxon>Cyanobacteriota</taxon>
        <taxon>Cyanophyceae</taxon>
        <taxon>Coleofasciculales</taxon>
        <taxon>Coleofasciculaceae</taxon>
        <taxon>Moorena</taxon>
    </lineage>
</organism>
<keyword evidence="1" id="KW-0808">Transferase</keyword>
<dbReference type="eggNOG" id="ENOG5033AX1">
    <property type="taxonomic scope" value="Bacteria"/>
</dbReference>
<evidence type="ECO:0000313" key="2">
    <source>
        <dbReference type="Proteomes" id="UP000003959"/>
    </source>
</evidence>
<gene>
    <name evidence="1" type="ORF">LYNGBM3L_09450</name>
</gene>
<dbReference type="SUPFAM" id="SSF53335">
    <property type="entry name" value="S-adenosyl-L-methionine-dependent methyltransferases"/>
    <property type="match status" value="1"/>
</dbReference>
<dbReference type="InterPro" id="IPR029063">
    <property type="entry name" value="SAM-dependent_MTases_sf"/>
</dbReference>
<dbReference type="EMBL" id="GL890825">
    <property type="protein sequence ID" value="EGJ35005.1"/>
    <property type="molecule type" value="Genomic_DNA"/>
</dbReference>
<accession>F4XK46</accession>
<keyword evidence="2" id="KW-1185">Reference proteome</keyword>
<dbReference type="HOGENOM" id="CLU_890855_0_0_3"/>
<keyword evidence="1" id="KW-0489">Methyltransferase</keyword>
<dbReference type="Proteomes" id="UP000003959">
    <property type="component" value="Unassembled WGS sequence"/>
</dbReference>
<reference evidence="2" key="1">
    <citation type="journal article" date="2011" name="Proc. Natl. Acad. Sci. U.S.A.">
        <title>Genomic insights into the physiology and ecology of the marine filamentous cyanobacterium Lyngbya majuscula.</title>
        <authorList>
            <person name="Jones A.C."/>
            <person name="Monroe E.A."/>
            <person name="Podell S."/>
            <person name="Hess W.R."/>
            <person name="Klages S."/>
            <person name="Esquenazi E."/>
            <person name="Niessen S."/>
            <person name="Hoover H."/>
            <person name="Rothmann M."/>
            <person name="Lasken R.S."/>
            <person name="Yates J.R.III."/>
            <person name="Reinhardt R."/>
            <person name="Kube M."/>
            <person name="Burkart M.D."/>
            <person name="Allen E.E."/>
            <person name="Dorrestein P.C."/>
            <person name="Gerwick W.H."/>
            <person name="Gerwick L."/>
        </authorList>
    </citation>
    <scope>NUCLEOTIDE SEQUENCE [LARGE SCALE GENOMIC DNA]</scope>
    <source>
        <strain evidence="2">3L</strain>
    </source>
</reference>
<sequence length="312" mass="36141">MKLDIASHIPLSFDDIVNEITKFTDLSEQEVRHRVWMEGMNLGWNVLQDIPVFQVTPHHYDEHMEQLYRESYGFIFETLVFWINPARQKWTESALNRISLYTEKWGLDPKQIKILMLGDGSGNDSISLVKNGFNVNYFDFPGSKTFDFTTKRFANYGLLDESITLISDYNQCLSSKYDVVLSFEVLEHLSDPFAAIGDIHSMLKPNGIALITEAFRKVNPNLPTHLAANAKYDGLTPFMFLKQGMLLSWYDRKMGGKPMEFLRLNNNVSFITKLLKFMDLIKDKTIRAGYFKAIRRNYQNAVKQFIKKCIGK</sequence>
<dbReference type="RefSeq" id="WP_008179273.1">
    <property type="nucleotide sequence ID" value="NZ_GL890825.1"/>
</dbReference>
<dbReference type="CDD" id="cd02440">
    <property type="entry name" value="AdoMet_MTases"/>
    <property type="match status" value="1"/>
</dbReference>